<feature type="domain" description="IclR-ED" evidence="5">
    <location>
        <begin position="65"/>
        <end position="248"/>
    </location>
</feature>
<dbReference type="Gene3D" id="3.30.450.40">
    <property type="match status" value="1"/>
</dbReference>
<dbReference type="InterPro" id="IPR029016">
    <property type="entry name" value="GAF-like_dom_sf"/>
</dbReference>
<keyword evidence="3" id="KW-0804">Transcription</keyword>
<dbReference type="SUPFAM" id="SSF46785">
    <property type="entry name" value="Winged helix' DNA-binding domain"/>
    <property type="match status" value="1"/>
</dbReference>
<feature type="domain" description="HTH iclR-type" evidence="4">
    <location>
        <begin position="2"/>
        <end position="64"/>
    </location>
</feature>
<dbReference type="InterPro" id="IPR036388">
    <property type="entry name" value="WH-like_DNA-bd_sf"/>
</dbReference>
<evidence type="ECO:0000259" key="5">
    <source>
        <dbReference type="PROSITE" id="PS51078"/>
    </source>
</evidence>
<dbReference type="InterPro" id="IPR050707">
    <property type="entry name" value="HTH_MetabolicPath_Reg"/>
</dbReference>
<evidence type="ECO:0000256" key="1">
    <source>
        <dbReference type="ARBA" id="ARBA00023015"/>
    </source>
</evidence>
<dbReference type="InterPro" id="IPR005471">
    <property type="entry name" value="Tscrpt_reg_IclR_N"/>
</dbReference>
<evidence type="ECO:0000313" key="6">
    <source>
        <dbReference type="EMBL" id="MBR0667802.1"/>
    </source>
</evidence>
<dbReference type="RefSeq" id="WP_211855578.1">
    <property type="nucleotide sequence ID" value="NZ_JAAGBB010000041.1"/>
</dbReference>
<organism evidence="6 7">
    <name type="scientific">Plastoroseomonas hellenica</name>
    <dbReference type="NCBI Taxonomy" id="2687306"/>
    <lineage>
        <taxon>Bacteria</taxon>
        <taxon>Pseudomonadati</taxon>
        <taxon>Pseudomonadota</taxon>
        <taxon>Alphaproteobacteria</taxon>
        <taxon>Acetobacterales</taxon>
        <taxon>Acetobacteraceae</taxon>
        <taxon>Plastoroseomonas</taxon>
    </lineage>
</organism>
<keyword evidence="2" id="KW-0238">DNA-binding</keyword>
<sequence length="252" mass="26680">MAKSALRVLEILQFVAAQNGSATHTDIARGLRIPKSSLTSLLADLQAAGYVTMEAATGRYSLASQVLVLSQAYLRKLNIVRAGAPIVEALFRRLGEFVALAVPKGDEHIVVAAEAPSGPLAHSLQIGERGPMHCTATGKAILAFLPEQEAEDWLTRMPRPKATPHTRVTVPEIMEDLRQVRASGIGLVREEAILGITAIAAPVFNIAGRPIAALSAAGASARFTSRREAEVAQAVREAAAALSTELGWRPLG</sequence>
<evidence type="ECO:0000256" key="2">
    <source>
        <dbReference type="ARBA" id="ARBA00023125"/>
    </source>
</evidence>
<proteinExistence type="predicted"/>
<dbReference type="InterPro" id="IPR014757">
    <property type="entry name" value="Tscrpt_reg_IclR_C"/>
</dbReference>
<keyword evidence="7" id="KW-1185">Reference proteome</keyword>
<dbReference type="Pfam" id="PF01614">
    <property type="entry name" value="IclR_C"/>
    <property type="match status" value="1"/>
</dbReference>
<dbReference type="SMART" id="SM00346">
    <property type="entry name" value="HTH_ICLR"/>
    <property type="match status" value="1"/>
</dbReference>
<evidence type="ECO:0000313" key="7">
    <source>
        <dbReference type="Proteomes" id="UP001196870"/>
    </source>
</evidence>
<evidence type="ECO:0000259" key="4">
    <source>
        <dbReference type="PROSITE" id="PS51077"/>
    </source>
</evidence>
<dbReference type="SUPFAM" id="SSF55781">
    <property type="entry name" value="GAF domain-like"/>
    <property type="match status" value="1"/>
</dbReference>
<evidence type="ECO:0000256" key="3">
    <source>
        <dbReference type="ARBA" id="ARBA00023163"/>
    </source>
</evidence>
<keyword evidence="1" id="KW-0805">Transcription regulation</keyword>
<dbReference type="EMBL" id="JAAGBB010000041">
    <property type="protein sequence ID" value="MBR0667802.1"/>
    <property type="molecule type" value="Genomic_DNA"/>
</dbReference>
<protein>
    <submittedName>
        <fullName evidence="6">IclR family transcriptional regulator</fullName>
    </submittedName>
</protein>
<reference evidence="7" key="1">
    <citation type="journal article" date="2021" name="Syst. Appl. Microbiol.">
        <title>Roseomonas hellenica sp. nov., isolated from roots of wild-growing Alkanna tinctoria.</title>
        <authorList>
            <person name="Rat A."/>
            <person name="Naranjo H.D."/>
            <person name="Lebbe L."/>
            <person name="Cnockaert M."/>
            <person name="Krigas N."/>
            <person name="Grigoriadou K."/>
            <person name="Maloupa E."/>
            <person name="Willems A."/>
        </authorList>
    </citation>
    <scope>NUCLEOTIDE SEQUENCE [LARGE SCALE GENOMIC DNA]</scope>
    <source>
        <strain evidence="7">LMG 31523</strain>
    </source>
</reference>
<accession>A0ABS5F5J2</accession>
<dbReference type="PANTHER" id="PTHR30136">
    <property type="entry name" value="HELIX-TURN-HELIX TRANSCRIPTIONAL REGULATOR, ICLR FAMILY"/>
    <property type="match status" value="1"/>
</dbReference>
<dbReference type="Pfam" id="PF09339">
    <property type="entry name" value="HTH_IclR"/>
    <property type="match status" value="1"/>
</dbReference>
<dbReference type="PANTHER" id="PTHR30136:SF24">
    <property type="entry name" value="HTH-TYPE TRANSCRIPTIONAL REPRESSOR ALLR"/>
    <property type="match status" value="1"/>
</dbReference>
<dbReference type="Gene3D" id="1.10.10.10">
    <property type="entry name" value="Winged helix-like DNA-binding domain superfamily/Winged helix DNA-binding domain"/>
    <property type="match status" value="1"/>
</dbReference>
<dbReference type="PROSITE" id="PS51078">
    <property type="entry name" value="ICLR_ED"/>
    <property type="match status" value="1"/>
</dbReference>
<dbReference type="Proteomes" id="UP001196870">
    <property type="component" value="Unassembled WGS sequence"/>
</dbReference>
<comment type="caution">
    <text evidence="6">The sequence shown here is derived from an EMBL/GenBank/DDBJ whole genome shotgun (WGS) entry which is preliminary data.</text>
</comment>
<name>A0ABS5F5J2_9PROT</name>
<dbReference type="PROSITE" id="PS51077">
    <property type="entry name" value="HTH_ICLR"/>
    <property type="match status" value="1"/>
</dbReference>
<gene>
    <name evidence="6" type="ORF">GXW71_25830</name>
</gene>
<dbReference type="InterPro" id="IPR036390">
    <property type="entry name" value="WH_DNA-bd_sf"/>
</dbReference>